<evidence type="ECO:0000256" key="6">
    <source>
        <dbReference type="ARBA" id="ARBA00022989"/>
    </source>
</evidence>
<evidence type="ECO:0000259" key="12">
    <source>
        <dbReference type="Pfam" id="PF04389"/>
    </source>
</evidence>
<evidence type="ECO:0000256" key="11">
    <source>
        <dbReference type="SAM" id="SignalP"/>
    </source>
</evidence>
<dbReference type="AlphaFoldDB" id="A0AAW0PFR8"/>
<evidence type="ECO:0000256" key="9">
    <source>
        <dbReference type="ARBA" id="ARBA00034873"/>
    </source>
</evidence>
<keyword evidence="6 10" id="KW-1133">Transmembrane helix</keyword>
<sequence>MRLPVLLLLISAALLDGSALPAVSSYEFTAFRMQQFNLGQNKHGCRGAMVVAESRAAEDPALSRRCVLMKVSDFTPTTPGSSEQKAAAVLVLLPRNMSLLGQEERRTFMETEALVLRQDLLMPLYVAPEDDQLLFMYQELQQTVASRSSSIFSRVLRSMVTSTGFQILVINNSPIKPTTDTTVSGVLEGSGEDLPTIVVTAHYDSFGLAPFVSFGADSNGSGVVLLLELIRLFNKLYQSQRTRPKFNLLFSLTGAGKYNFIGTKRWLEENLDHAEWSLLQDNVAFVLCLDTLGSGDELFVHVSKRPAPESPLAGFTAVLEEVLSSRFPAVKLSLVHKKINLGESSVSWEHERFSLRRISALTLSRLQTHKSETRGSVLDVRCFVDDQRLRRNSVIVAEALGRFMFNLSHLVRKITLFSLNVFVFTLKFVCLFVCLFVCSGLSQRLAAVQRKTGGPGDPDLGLSLGLGLGPRATQLQNQDPDQVLVLDSLEQEFRQNLNKVQRYNFRMDKREPEVTFFDQMKQTIVMYRVKPAAFDLFLGGCIAVYLGLVYSAVQSFDSFFLKLKAAVKVKNKSQ</sequence>
<evidence type="ECO:0000256" key="3">
    <source>
        <dbReference type="ARBA" id="ARBA00022692"/>
    </source>
</evidence>
<evidence type="ECO:0000313" key="14">
    <source>
        <dbReference type="Proteomes" id="UP001460270"/>
    </source>
</evidence>
<protein>
    <recommendedName>
        <fullName evidence="9">BOS complex subunit NCLN</fullName>
    </recommendedName>
</protein>
<keyword evidence="7 10" id="KW-0472">Membrane</keyword>
<gene>
    <name evidence="13" type="ORF">WMY93_011789</name>
</gene>
<dbReference type="SUPFAM" id="SSF53187">
    <property type="entry name" value="Zn-dependent exopeptidases"/>
    <property type="match status" value="1"/>
</dbReference>
<dbReference type="EMBL" id="JBBPFD010000008">
    <property type="protein sequence ID" value="KAK7916028.1"/>
    <property type="molecule type" value="Genomic_DNA"/>
</dbReference>
<dbReference type="Pfam" id="PF04389">
    <property type="entry name" value="Peptidase_M28"/>
    <property type="match status" value="1"/>
</dbReference>
<keyword evidence="3 10" id="KW-0812">Transmembrane</keyword>
<dbReference type="GO" id="GO:0009966">
    <property type="term" value="P:regulation of signal transduction"/>
    <property type="evidence" value="ECO:0007669"/>
    <property type="project" value="InterPro"/>
</dbReference>
<comment type="caution">
    <text evidence="13">The sequence shown here is derived from an EMBL/GenBank/DDBJ whole genome shotgun (WGS) entry which is preliminary data.</text>
</comment>
<feature type="domain" description="Peptidase M28" evidence="12">
    <location>
        <begin position="184"/>
        <end position="301"/>
    </location>
</feature>
<dbReference type="Proteomes" id="UP001460270">
    <property type="component" value="Unassembled WGS sequence"/>
</dbReference>
<organism evidence="13 14">
    <name type="scientific">Mugilogobius chulae</name>
    <name type="common">yellowstripe goby</name>
    <dbReference type="NCBI Taxonomy" id="88201"/>
    <lineage>
        <taxon>Eukaryota</taxon>
        <taxon>Metazoa</taxon>
        <taxon>Chordata</taxon>
        <taxon>Craniata</taxon>
        <taxon>Vertebrata</taxon>
        <taxon>Euteleostomi</taxon>
        <taxon>Actinopterygii</taxon>
        <taxon>Neopterygii</taxon>
        <taxon>Teleostei</taxon>
        <taxon>Neoteleostei</taxon>
        <taxon>Acanthomorphata</taxon>
        <taxon>Gobiaria</taxon>
        <taxon>Gobiiformes</taxon>
        <taxon>Gobioidei</taxon>
        <taxon>Gobiidae</taxon>
        <taxon>Gobionellinae</taxon>
        <taxon>Mugilogobius</taxon>
    </lineage>
</organism>
<evidence type="ECO:0000256" key="5">
    <source>
        <dbReference type="ARBA" id="ARBA00022824"/>
    </source>
</evidence>
<evidence type="ECO:0000256" key="7">
    <source>
        <dbReference type="ARBA" id="ARBA00023136"/>
    </source>
</evidence>
<comment type="subcellular location">
    <subcellularLocation>
        <location evidence="1">Endoplasmic reticulum membrane</location>
        <topology evidence="1">Single-pass membrane protein</topology>
    </subcellularLocation>
</comment>
<evidence type="ECO:0000313" key="13">
    <source>
        <dbReference type="EMBL" id="KAK7916028.1"/>
    </source>
</evidence>
<feature type="transmembrane region" description="Helical" evidence="10">
    <location>
        <begin position="416"/>
        <end position="441"/>
    </location>
</feature>
<evidence type="ECO:0000256" key="1">
    <source>
        <dbReference type="ARBA" id="ARBA00004389"/>
    </source>
</evidence>
<feature type="transmembrane region" description="Helical" evidence="10">
    <location>
        <begin position="532"/>
        <end position="553"/>
    </location>
</feature>
<dbReference type="CDD" id="cd03882">
    <property type="entry name" value="M28_nicalin_like"/>
    <property type="match status" value="1"/>
</dbReference>
<keyword evidence="8" id="KW-0325">Glycoprotein</keyword>
<keyword evidence="14" id="KW-1185">Reference proteome</keyword>
<reference evidence="14" key="1">
    <citation type="submission" date="2024-04" db="EMBL/GenBank/DDBJ databases">
        <title>Salinicola lusitanus LLJ914,a marine bacterium isolated from the Okinawa Trough.</title>
        <authorList>
            <person name="Li J."/>
        </authorList>
    </citation>
    <scope>NUCLEOTIDE SEQUENCE [LARGE SCALE GENOMIC DNA]</scope>
</reference>
<evidence type="ECO:0000256" key="10">
    <source>
        <dbReference type="SAM" id="Phobius"/>
    </source>
</evidence>
<feature type="chain" id="PRO_5043777047" description="BOS complex subunit NCLN" evidence="11">
    <location>
        <begin position="20"/>
        <end position="574"/>
    </location>
</feature>
<feature type="signal peptide" evidence="11">
    <location>
        <begin position="1"/>
        <end position="19"/>
    </location>
</feature>
<dbReference type="GO" id="GO:0005789">
    <property type="term" value="C:endoplasmic reticulum membrane"/>
    <property type="evidence" value="ECO:0007669"/>
    <property type="project" value="UniProtKB-SubCell"/>
</dbReference>
<keyword evidence="4 11" id="KW-0732">Signal</keyword>
<dbReference type="PANTHER" id="PTHR31826">
    <property type="entry name" value="NICALIN"/>
    <property type="match status" value="1"/>
</dbReference>
<name>A0AAW0PFR8_9GOBI</name>
<evidence type="ECO:0000256" key="2">
    <source>
        <dbReference type="ARBA" id="ARBA00007717"/>
    </source>
</evidence>
<keyword evidence="5" id="KW-0256">Endoplasmic reticulum</keyword>
<dbReference type="InterPro" id="IPR016574">
    <property type="entry name" value="Nicalin"/>
</dbReference>
<dbReference type="InterPro" id="IPR007484">
    <property type="entry name" value="Peptidase_M28"/>
</dbReference>
<evidence type="ECO:0000256" key="8">
    <source>
        <dbReference type="ARBA" id="ARBA00023180"/>
    </source>
</evidence>
<proteinExistence type="inferred from homology"/>
<evidence type="ECO:0000256" key="4">
    <source>
        <dbReference type="ARBA" id="ARBA00022729"/>
    </source>
</evidence>
<accession>A0AAW0PFR8</accession>
<comment type="similarity">
    <text evidence="2">Belongs to the nicastrin family.</text>
</comment>
<dbReference type="Gene3D" id="3.40.630.10">
    <property type="entry name" value="Zn peptidases"/>
    <property type="match status" value="1"/>
</dbReference>